<feature type="transmembrane region" description="Helical" evidence="1">
    <location>
        <begin position="52"/>
        <end position="71"/>
    </location>
</feature>
<organism evidence="2">
    <name type="scientific">mine drainage metagenome</name>
    <dbReference type="NCBI Taxonomy" id="410659"/>
    <lineage>
        <taxon>unclassified sequences</taxon>
        <taxon>metagenomes</taxon>
        <taxon>ecological metagenomes</taxon>
    </lineage>
</organism>
<comment type="caution">
    <text evidence="2">The sequence shown here is derived from an EMBL/GenBank/DDBJ whole genome shotgun (WGS) entry which is preliminary data.</text>
</comment>
<gene>
    <name evidence="2" type="ORF">GALL_285190</name>
</gene>
<evidence type="ECO:0000256" key="1">
    <source>
        <dbReference type="SAM" id="Phobius"/>
    </source>
</evidence>
<name>A0A1J5R101_9ZZZZ</name>
<sequence length="135" mass="15875">MDFPQNSRFEIVIHLEKPADQDPLPIVAEAIAHYFTYKATVARRERRELLRVGRISLLIGLVVLMIFLTIADLMSSRQSSTLFRLVNQSMLIGGWVAMWRPLQIFLYDWWPIERRRRIYRNLSLAKVRVLPIPAI</sequence>
<feature type="transmembrane region" description="Helical" evidence="1">
    <location>
        <begin position="91"/>
        <end position="110"/>
    </location>
</feature>
<accession>A0A1J5R101</accession>
<keyword evidence="1" id="KW-0472">Membrane</keyword>
<keyword evidence="1" id="KW-0812">Transmembrane</keyword>
<proteinExistence type="predicted"/>
<dbReference type="AlphaFoldDB" id="A0A1J5R101"/>
<reference evidence="2" key="1">
    <citation type="submission" date="2016-10" db="EMBL/GenBank/DDBJ databases">
        <title>Sequence of Gallionella enrichment culture.</title>
        <authorList>
            <person name="Poehlein A."/>
            <person name="Muehling M."/>
            <person name="Daniel R."/>
        </authorList>
    </citation>
    <scope>NUCLEOTIDE SEQUENCE</scope>
</reference>
<protein>
    <submittedName>
        <fullName evidence="2">Uncharacterized protein</fullName>
    </submittedName>
</protein>
<dbReference type="EMBL" id="MLJW01000324">
    <property type="protein sequence ID" value="OIQ89592.1"/>
    <property type="molecule type" value="Genomic_DNA"/>
</dbReference>
<evidence type="ECO:0000313" key="2">
    <source>
        <dbReference type="EMBL" id="OIQ89592.1"/>
    </source>
</evidence>
<keyword evidence="1" id="KW-1133">Transmembrane helix</keyword>